<keyword evidence="3" id="KW-1185">Reference proteome</keyword>
<name>D4YZA4_SPHIU</name>
<feature type="region of interest" description="Disordered" evidence="1">
    <location>
        <begin position="61"/>
        <end position="84"/>
    </location>
</feature>
<dbReference type="Proteomes" id="UP000007753">
    <property type="component" value="Chromosome 1"/>
</dbReference>
<proteinExistence type="predicted"/>
<dbReference type="KEGG" id="sjp:SJA_C1-08520"/>
<evidence type="ECO:0000313" key="2">
    <source>
        <dbReference type="EMBL" id="BAI95686.1"/>
    </source>
</evidence>
<dbReference type="GeneID" id="31785139"/>
<reference evidence="2 3" key="1">
    <citation type="journal article" date="2010" name="J. Bacteriol.">
        <title>Complete genome sequence of the representative gamma-hexachlorocyclohexane-degrading bacterium Sphingobium japonicum UT26.</title>
        <authorList>
            <person name="Nagata Y."/>
            <person name="Ohtsubo Y."/>
            <person name="Endo R."/>
            <person name="Ichikawa N."/>
            <person name="Ankai A."/>
            <person name="Oguchi A."/>
            <person name="Fukui S."/>
            <person name="Fujita N."/>
            <person name="Tsuda M."/>
        </authorList>
    </citation>
    <scope>NUCLEOTIDE SEQUENCE [LARGE SCALE GENOMIC DNA]</scope>
    <source>
        <strain evidence="3">DSM 16413 / CCM 7287 / MTCC 6362 / UT26 / NBRC 101211 / UT26S</strain>
    </source>
</reference>
<dbReference type="AlphaFoldDB" id="D4YZA4"/>
<protein>
    <submittedName>
        <fullName evidence="2">Phage-related protein</fullName>
    </submittedName>
</protein>
<evidence type="ECO:0000256" key="1">
    <source>
        <dbReference type="SAM" id="MobiDB-lite"/>
    </source>
</evidence>
<organism evidence="2 3">
    <name type="scientific">Sphingobium indicum (strain DSM 16413 / CCM 7287 / MTCC 6362 / UT26 / NBRC 101211 / UT26S)</name>
    <name type="common">Sphingobium japonicum</name>
    <dbReference type="NCBI Taxonomy" id="452662"/>
    <lineage>
        <taxon>Bacteria</taxon>
        <taxon>Pseudomonadati</taxon>
        <taxon>Pseudomonadota</taxon>
        <taxon>Alphaproteobacteria</taxon>
        <taxon>Sphingomonadales</taxon>
        <taxon>Sphingomonadaceae</taxon>
        <taxon>Sphingobium</taxon>
    </lineage>
</organism>
<gene>
    <name evidence="2" type="ordered locus">SJA_C1-08520</name>
</gene>
<evidence type="ECO:0000313" key="3">
    <source>
        <dbReference type="Proteomes" id="UP000007753"/>
    </source>
</evidence>
<dbReference type="RefSeq" id="WP_013039341.1">
    <property type="nucleotide sequence ID" value="NC_014006.1"/>
</dbReference>
<accession>D4YZA4</accession>
<dbReference type="eggNOG" id="ENOG502Z97E">
    <property type="taxonomic scope" value="Bacteria"/>
</dbReference>
<dbReference type="EMBL" id="AP010803">
    <property type="protein sequence ID" value="BAI95686.1"/>
    <property type="molecule type" value="Genomic_DNA"/>
</dbReference>
<sequence length="333" mass="35420">MSTTRLTDIVQVESFAKIVEGKITENSKLRQSGIVVPDQRIIKKAQTAGFNGVLPFWKPTNGGEAATMSDNPEEAGTPSKVQQGSMTARMLQRALAFEAMDIADYASDSDAIAYAASEFARLWVADEESAILAILAGLLADNAANDGGDMIHNASVATGSQVLLGGTVLGNARKQMGDAGGELKYLFAHSDVVNNLRIAEPNAFVPASQTNIGLETYQGYVVVETDNVGVNDTDPDYPVYTTYFTGSGLFGYGAGSFGSEALAQVRDEFAGNFSGKETIISRRRYIVHPFGFSNIEAPTNGVSQANSELDNAATWNRVISRKAIPLVAVKTNG</sequence>
<dbReference type="STRING" id="452662.SJA_C1-08520"/>
<dbReference type="HOGENOM" id="CLU_066432_0_0_5"/>